<dbReference type="InterPro" id="IPR020846">
    <property type="entry name" value="MFS_dom"/>
</dbReference>
<evidence type="ECO:0000313" key="11">
    <source>
        <dbReference type="Proteomes" id="UP000325933"/>
    </source>
</evidence>
<dbReference type="PROSITE" id="PS50850">
    <property type="entry name" value="MFS"/>
    <property type="match status" value="1"/>
</dbReference>
<dbReference type="GO" id="GO:0015213">
    <property type="term" value="F:uridine transmembrane transporter activity"/>
    <property type="evidence" value="ECO:0007669"/>
    <property type="project" value="TreeGrafter"/>
</dbReference>
<feature type="transmembrane region" description="Helical" evidence="7">
    <location>
        <begin position="33"/>
        <end position="55"/>
    </location>
</feature>
<organism evidence="10 11">
    <name type="scientific">Sphingobium limneticum</name>
    <dbReference type="NCBI Taxonomy" id="1007511"/>
    <lineage>
        <taxon>Bacteria</taxon>
        <taxon>Pseudomonadati</taxon>
        <taxon>Pseudomonadota</taxon>
        <taxon>Alphaproteobacteria</taxon>
        <taxon>Sphingomonadales</taxon>
        <taxon>Sphingomonadaceae</taxon>
        <taxon>Sphingobium</taxon>
    </lineage>
</organism>
<gene>
    <name evidence="10" type="ORF">F4U95_16185</name>
    <name evidence="9" type="ORF">F4U96_16060</name>
</gene>
<feature type="domain" description="Major facilitator superfamily (MFS) profile" evidence="8">
    <location>
        <begin position="182"/>
        <end position="424"/>
    </location>
</feature>
<dbReference type="SUPFAM" id="SSF103473">
    <property type="entry name" value="MFS general substrate transporter"/>
    <property type="match status" value="1"/>
</dbReference>
<feature type="transmembrane region" description="Helical" evidence="7">
    <location>
        <begin position="293"/>
        <end position="313"/>
    </location>
</feature>
<evidence type="ECO:0000256" key="5">
    <source>
        <dbReference type="ARBA" id="ARBA00022989"/>
    </source>
</evidence>
<dbReference type="Pfam" id="PF03825">
    <property type="entry name" value="Nuc_H_symport"/>
    <property type="match status" value="1"/>
</dbReference>
<dbReference type="Proteomes" id="UP000325933">
    <property type="component" value="Unassembled WGS sequence"/>
</dbReference>
<keyword evidence="12" id="KW-1185">Reference proteome</keyword>
<keyword evidence="2" id="KW-0813">Transport</keyword>
<comment type="caution">
    <text evidence="10">The sequence shown here is derived from an EMBL/GenBank/DDBJ whole genome shotgun (WGS) entry which is preliminary data.</text>
</comment>
<feature type="transmembrane region" description="Helical" evidence="7">
    <location>
        <begin position="61"/>
        <end position="81"/>
    </location>
</feature>
<sequence length="424" mass="44636">MPGIIAGAQTELRPVGFGEMDGRVPFLLARLSLVTLVEFIVFGAWFATLGLVLASNGLDSIIGPAYLISAIAAILSPLFLGALGDRYLAPRNVLAIAHAVGAVLLALLPHAIESHNATLTLALIFVYMCSFQPTLGLINSISLTLLGENQKHFPYVRLFGPLGWVVAGLAIGWLGLSASTGLFYFAAIFAVITAMSAFTLPRTPPPAKGARFSLGDLIGVKALVLFRNRTFAVLMICTLLTSISLGVYNSFASPYLAVLGIDNVAGVLALGPISEVVFIGTIPWVLARIGMKWALFFGMLMWSVRFALLLFAAKGGMPYAIGAVALHGICNDYFIVVAAMLIARIAPAELAAQAQGWLILMVSGFGAAIGSAGSGVIYGAYVIPAMASHGASAWSPMWVGPIGMAIVTCLLWLALYRPEQPKPA</sequence>
<dbReference type="RefSeq" id="WP_150426400.1">
    <property type="nucleotide sequence ID" value="NZ_VYQA01000012.1"/>
</dbReference>
<evidence type="ECO:0000256" key="4">
    <source>
        <dbReference type="ARBA" id="ARBA00022692"/>
    </source>
</evidence>
<reference evidence="11 12" key="1">
    <citation type="submission" date="2019-09" db="EMBL/GenBank/DDBJ databases">
        <authorList>
            <person name="Feng G."/>
        </authorList>
    </citation>
    <scope>NUCLEOTIDE SEQUENCE [LARGE SCALE GENOMIC DNA]</scope>
    <source>
        <strain evidence="10 11">KACC 19283</strain>
        <strain evidence="9 12">KACC 19284</strain>
    </source>
</reference>
<keyword evidence="5 7" id="KW-1133">Transmembrane helix</keyword>
<feature type="transmembrane region" description="Helical" evidence="7">
    <location>
        <begin position="357"/>
        <end position="381"/>
    </location>
</feature>
<evidence type="ECO:0000256" key="7">
    <source>
        <dbReference type="SAM" id="Phobius"/>
    </source>
</evidence>
<evidence type="ECO:0000313" key="9">
    <source>
        <dbReference type="EMBL" id="KAA9014681.1"/>
    </source>
</evidence>
<dbReference type="EMBL" id="VYQA01000012">
    <property type="protein sequence ID" value="KAA9027693.1"/>
    <property type="molecule type" value="Genomic_DNA"/>
</dbReference>
<dbReference type="Gene3D" id="1.20.1250.20">
    <property type="entry name" value="MFS general substrate transporter like domains"/>
    <property type="match status" value="2"/>
</dbReference>
<dbReference type="GO" id="GO:0005886">
    <property type="term" value="C:plasma membrane"/>
    <property type="evidence" value="ECO:0007669"/>
    <property type="project" value="UniProtKB-SubCell"/>
</dbReference>
<feature type="transmembrane region" description="Helical" evidence="7">
    <location>
        <begin position="264"/>
        <end position="286"/>
    </location>
</feature>
<name>A0A5J5HYU0_9SPHN</name>
<evidence type="ECO:0000256" key="6">
    <source>
        <dbReference type="ARBA" id="ARBA00023136"/>
    </source>
</evidence>
<evidence type="ECO:0000256" key="1">
    <source>
        <dbReference type="ARBA" id="ARBA00004651"/>
    </source>
</evidence>
<accession>A0A5J5HYU0</accession>
<protein>
    <submittedName>
        <fullName evidence="10">Nucleoside permease</fullName>
    </submittedName>
</protein>
<proteinExistence type="predicted"/>
<feature type="transmembrane region" description="Helical" evidence="7">
    <location>
        <begin position="182"/>
        <end position="201"/>
    </location>
</feature>
<feature type="transmembrane region" description="Helical" evidence="7">
    <location>
        <begin position="158"/>
        <end position="176"/>
    </location>
</feature>
<dbReference type="GO" id="GO:0015212">
    <property type="term" value="F:cytidine transmembrane transporter activity"/>
    <property type="evidence" value="ECO:0007669"/>
    <property type="project" value="TreeGrafter"/>
</dbReference>
<dbReference type="PANTHER" id="PTHR23522">
    <property type="entry name" value="BLL5896 PROTEIN"/>
    <property type="match status" value="1"/>
</dbReference>
<dbReference type="Proteomes" id="UP000326364">
    <property type="component" value="Unassembled WGS sequence"/>
</dbReference>
<comment type="subcellular location">
    <subcellularLocation>
        <location evidence="1">Cell membrane</location>
        <topology evidence="1">Multi-pass membrane protein</topology>
    </subcellularLocation>
</comment>
<dbReference type="EMBL" id="VYQB01000012">
    <property type="protein sequence ID" value="KAA9014681.1"/>
    <property type="molecule type" value="Genomic_DNA"/>
</dbReference>
<feature type="transmembrane region" description="Helical" evidence="7">
    <location>
        <begin position="393"/>
        <end position="415"/>
    </location>
</feature>
<keyword evidence="3" id="KW-1003">Cell membrane</keyword>
<dbReference type="PANTHER" id="PTHR23522:SF4">
    <property type="entry name" value="NUCLEOSIDE PERMEASE NUPG-RELATED"/>
    <property type="match status" value="1"/>
</dbReference>
<evidence type="ECO:0000313" key="10">
    <source>
        <dbReference type="EMBL" id="KAA9027693.1"/>
    </source>
</evidence>
<dbReference type="InterPro" id="IPR004740">
    <property type="entry name" value="Nuc_H_symport"/>
</dbReference>
<dbReference type="InterPro" id="IPR036259">
    <property type="entry name" value="MFS_trans_sf"/>
</dbReference>
<feature type="transmembrane region" description="Helical" evidence="7">
    <location>
        <begin position="231"/>
        <end position="252"/>
    </location>
</feature>
<evidence type="ECO:0000256" key="3">
    <source>
        <dbReference type="ARBA" id="ARBA00022475"/>
    </source>
</evidence>
<feature type="transmembrane region" description="Helical" evidence="7">
    <location>
        <begin position="319"/>
        <end position="345"/>
    </location>
</feature>
<feature type="transmembrane region" description="Helical" evidence="7">
    <location>
        <begin position="124"/>
        <end position="146"/>
    </location>
</feature>
<keyword evidence="6 7" id="KW-0472">Membrane</keyword>
<feature type="transmembrane region" description="Helical" evidence="7">
    <location>
        <begin position="93"/>
        <end position="112"/>
    </location>
</feature>
<evidence type="ECO:0000259" key="8">
    <source>
        <dbReference type="PROSITE" id="PS50850"/>
    </source>
</evidence>
<dbReference type="AlphaFoldDB" id="A0A5J5HYU0"/>
<evidence type="ECO:0000256" key="2">
    <source>
        <dbReference type="ARBA" id="ARBA00022448"/>
    </source>
</evidence>
<keyword evidence="4 7" id="KW-0812">Transmembrane</keyword>
<evidence type="ECO:0000313" key="12">
    <source>
        <dbReference type="Proteomes" id="UP000326364"/>
    </source>
</evidence>